<feature type="transmembrane region" description="Helical" evidence="1">
    <location>
        <begin position="60"/>
        <end position="79"/>
    </location>
</feature>
<proteinExistence type="predicted"/>
<sequence>MAPSDPTLRRIVAAAGAAVERLRGRSPRALGGVLLVLVLLAAAAAWYFRPWLHPLVWTLYTNPVVAVALVVGLAVGVLANRRVPGLGPQAGLAVVLLLAVAGTGLTGLLAGQQLGTATMAAATDTTTLAETDAEMPRVVPRSVAGRYASNTLNFPQYRIAGGDVTVYNGTPYWSYALAPDGAYNHFTKRQHGTVLVDMTEQNAEVETVVGDLEQGIGPAFYNNYRFGLLKRGEYLVDYADPFMVVHEGDQYIAVPYTTPEFHWLPIPYTTPEWGGVALVSPNGSVADLTPAEARDHPVLSEQKLYPFELARERVAATRYRNGILNTFTSHEDEIEVAPVPGEGNDQPFLTFTDEGPEYVVAVEPYGEAQGLKEIWTVDGRTGEYGRFTPNESLFGARKATDYVRQAARTTDWNRFTPAEPIPVVVDGRLYWEVRVVPDDSSGIAYIAFVDARSSDVSEVVTSEGVRAFLEGEAMPDDGDGDTDGRSPTFVVQRVAPNGTVVETLEVYGDETIRVVRGNATNTTNATGR</sequence>
<feature type="transmembrane region" description="Helical" evidence="1">
    <location>
        <begin position="91"/>
        <end position="110"/>
    </location>
</feature>
<dbReference type="EMBL" id="JBHTAP010000001">
    <property type="protein sequence ID" value="MFC7234676.1"/>
    <property type="molecule type" value="Genomic_DNA"/>
</dbReference>
<dbReference type="GeneID" id="79266344"/>
<protein>
    <submittedName>
        <fullName evidence="2">ABC transporter permease</fullName>
    </submittedName>
</protein>
<comment type="caution">
    <text evidence="2">The sequence shown here is derived from an EMBL/GenBank/DDBJ whole genome shotgun (WGS) entry which is preliminary data.</text>
</comment>
<evidence type="ECO:0000256" key="1">
    <source>
        <dbReference type="SAM" id="Phobius"/>
    </source>
</evidence>
<dbReference type="RefSeq" id="WP_276235690.1">
    <property type="nucleotide sequence ID" value="NZ_CP119802.1"/>
</dbReference>
<feature type="transmembrane region" description="Helical" evidence="1">
    <location>
        <begin position="29"/>
        <end position="48"/>
    </location>
</feature>
<keyword evidence="1" id="KW-0472">Membrane</keyword>
<organism evidence="2 3">
    <name type="scientific">Halosegnis marinus</name>
    <dbReference type="NCBI Taxonomy" id="3034023"/>
    <lineage>
        <taxon>Archaea</taxon>
        <taxon>Methanobacteriati</taxon>
        <taxon>Methanobacteriota</taxon>
        <taxon>Stenosarchaea group</taxon>
        <taxon>Halobacteria</taxon>
        <taxon>Halobacteriales</taxon>
        <taxon>Natronomonadaceae</taxon>
        <taxon>Halosegnis</taxon>
    </lineage>
</organism>
<accession>A0ABD5ZMB4</accession>
<keyword evidence="1" id="KW-1133">Transmembrane helix</keyword>
<keyword evidence="1" id="KW-0812">Transmembrane</keyword>
<reference evidence="2 3" key="1">
    <citation type="journal article" date="2019" name="Int. J. Syst. Evol. Microbiol.">
        <title>The Global Catalogue of Microorganisms (GCM) 10K type strain sequencing project: providing services to taxonomists for standard genome sequencing and annotation.</title>
        <authorList>
            <consortium name="The Broad Institute Genomics Platform"/>
            <consortium name="The Broad Institute Genome Sequencing Center for Infectious Disease"/>
            <person name="Wu L."/>
            <person name="Ma J."/>
        </authorList>
    </citation>
    <scope>NUCLEOTIDE SEQUENCE [LARGE SCALE GENOMIC DNA]</scope>
    <source>
        <strain evidence="2 3">DT85</strain>
    </source>
</reference>
<dbReference type="AlphaFoldDB" id="A0ABD5ZMB4"/>
<name>A0ABD5ZMB4_9EURY</name>
<dbReference type="Proteomes" id="UP001596398">
    <property type="component" value="Unassembled WGS sequence"/>
</dbReference>
<gene>
    <name evidence="2" type="ORF">ACFQJ4_05005</name>
</gene>
<keyword evidence="3" id="KW-1185">Reference proteome</keyword>
<evidence type="ECO:0000313" key="2">
    <source>
        <dbReference type="EMBL" id="MFC7234676.1"/>
    </source>
</evidence>
<evidence type="ECO:0000313" key="3">
    <source>
        <dbReference type="Proteomes" id="UP001596398"/>
    </source>
</evidence>